<evidence type="ECO:0000313" key="1">
    <source>
        <dbReference type="EMBL" id="BAU83341.1"/>
    </source>
</evidence>
<organism evidence="1 2">
    <name type="scientific">Streptomyces laurentii</name>
    <dbReference type="NCBI Taxonomy" id="39478"/>
    <lineage>
        <taxon>Bacteria</taxon>
        <taxon>Bacillati</taxon>
        <taxon>Actinomycetota</taxon>
        <taxon>Actinomycetes</taxon>
        <taxon>Kitasatosporales</taxon>
        <taxon>Streptomycetaceae</taxon>
        <taxon>Streptomyces</taxon>
    </lineage>
</organism>
<proteinExistence type="predicted"/>
<evidence type="ECO:0008006" key="3">
    <source>
        <dbReference type="Google" id="ProtNLM"/>
    </source>
</evidence>
<accession>A0A160NZA9</accession>
<protein>
    <recommendedName>
        <fullName evidence="3">Tail terminator</fullName>
    </recommendedName>
</protein>
<sequence length="127" mass="13714">MWPDMELAVMRGIRPLLDGVRVTDEIPPRVETLGAVVVIQVAGGADDHISDSPVMDVSTFAADRSAMWALAERARHAVHALAATVAGGVVVDRVETEQRPVEVPYGNPGVRRAIATYRLTTRARTDT</sequence>
<keyword evidence="2" id="KW-1185">Reference proteome</keyword>
<evidence type="ECO:0000313" key="2">
    <source>
        <dbReference type="Proteomes" id="UP000217676"/>
    </source>
</evidence>
<dbReference type="KEGG" id="slau:SLA_2414"/>
<dbReference type="Proteomes" id="UP000217676">
    <property type="component" value="Chromosome"/>
</dbReference>
<dbReference type="AlphaFoldDB" id="A0A160NZA9"/>
<dbReference type="EMBL" id="AP017424">
    <property type="protein sequence ID" value="BAU83341.1"/>
    <property type="molecule type" value="Genomic_DNA"/>
</dbReference>
<name>A0A160NZA9_STRLU</name>
<gene>
    <name evidence="1" type="ORF">SLA_2414</name>
</gene>
<reference evidence="1 2" key="1">
    <citation type="journal article" date="2016" name="Genome Announc.">
        <title>Complete Genome Sequence of Thiostrepton-Producing Streptomyces laurentii ATCC 31255.</title>
        <authorList>
            <person name="Doi K."/>
            <person name="Fujino Y."/>
            <person name="Nagayoshi Y."/>
            <person name="Ohshima T."/>
            <person name="Ogata S."/>
        </authorList>
    </citation>
    <scope>NUCLEOTIDE SEQUENCE [LARGE SCALE GENOMIC DNA]</scope>
    <source>
        <strain evidence="1 2">ATCC 31255</strain>
    </source>
</reference>